<dbReference type="EMBL" id="JACJHZ010000023">
    <property type="protein sequence ID" value="MBA9022378.1"/>
    <property type="molecule type" value="Genomic_DNA"/>
</dbReference>
<keyword evidence="2" id="KW-1185">Reference proteome</keyword>
<dbReference type="GO" id="GO:0000428">
    <property type="term" value="C:DNA-directed RNA polymerase complex"/>
    <property type="evidence" value="ECO:0007669"/>
    <property type="project" value="UniProtKB-KW"/>
</dbReference>
<evidence type="ECO:0000313" key="1">
    <source>
        <dbReference type="EMBL" id="MBA9022378.1"/>
    </source>
</evidence>
<dbReference type="RefSeq" id="WP_067958110.1">
    <property type="nucleotide sequence ID" value="NZ_JACJHY010000023.1"/>
</dbReference>
<accession>A0ABR6CCM6</accession>
<evidence type="ECO:0000313" key="2">
    <source>
        <dbReference type="Proteomes" id="UP000587524"/>
    </source>
</evidence>
<keyword evidence="1" id="KW-0240">DNA-directed RNA polymerase</keyword>
<comment type="caution">
    <text evidence="1">The sequence shown here is derived from an EMBL/GenBank/DDBJ whole genome shotgun (WGS) entry which is preliminary data.</text>
</comment>
<organism evidence="1 2">
    <name type="scientific">Aminobacter ciceronei</name>
    <dbReference type="NCBI Taxonomy" id="150723"/>
    <lineage>
        <taxon>Bacteria</taxon>
        <taxon>Pseudomonadati</taxon>
        <taxon>Pseudomonadota</taxon>
        <taxon>Alphaproteobacteria</taxon>
        <taxon>Hyphomicrobiales</taxon>
        <taxon>Phyllobacteriaceae</taxon>
        <taxon>Aminobacter</taxon>
    </lineage>
</organism>
<proteinExistence type="predicted"/>
<dbReference type="Proteomes" id="UP000587524">
    <property type="component" value="Unassembled WGS sequence"/>
</dbReference>
<name>A0ABR6CCM6_9HYPH</name>
<keyword evidence="1" id="KW-0804">Transcription</keyword>
<reference evidence="1 2" key="1">
    <citation type="submission" date="2020-08" db="EMBL/GenBank/DDBJ databases">
        <title>Genomic Encyclopedia of Type Strains, Phase IV (KMG-IV): sequencing the most valuable type-strain genomes for metagenomic binning, comparative biology and taxonomic classification.</title>
        <authorList>
            <person name="Goeker M."/>
        </authorList>
    </citation>
    <scope>NUCLEOTIDE SEQUENCE [LARGE SCALE GENOMIC DNA]</scope>
    <source>
        <strain evidence="1 2">DSM 17455</strain>
    </source>
</reference>
<gene>
    <name evidence="1" type="ORF">HNQ97_004394</name>
</gene>
<protein>
    <submittedName>
        <fullName evidence="1">DNA-directed RNA polymerase specialized sigma24 family protein</fullName>
    </submittedName>
</protein>
<sequence>MRWCRRFRTGAATACPHSPQGWRLQAAYRKVVDRIRQNRSEARQVDDVKPLVRGEAAEDPDVTSTNACV</sequence>